<dbReference type="EMBL" id="BSUM01000001">
    <property type="protein sequence ID" value="GMA30366.1"/>
    <property type="molecule type" value="Genomic_DNA"/>
</dbReference>
<feature type="domain" description="AbiEi antitoxin N-terminal" evidence="1">
    <location>
        <begin position="35"/>
        <end position="75"/>
    </location>
</feature>
<dbReference type="RefSeq" id="WP_284248981.1">
    <property type="nucleotide sequence ID" value="NZ_BSUM01000001.1"/>
</dbReference>
<reference evidence="2" key="2">
    <citation type="submission" date="2023-02" db="EMBL/GenBank/DDBJ databases">
        <authorList>
            <person name="Sun Q."/>
            <person name="Mori K."/>
        </authorList>
    </citation>
    <scope>NUCLEOTIDE SEQUENCE</scope>
    <source>
        <strain evidence="2">NBRC 112290</strain>
    </source>
</reference>
<sequence>MSQPDPLAVLTAPAVPVDRLRRRAIPIPAGLIATSRRQLGLVSREQCRLAGLPRGRLFRLLERGDWREVTRGVLLVQAEAVEVDDWPARARQRALVAALAGGPGTVLLGAAALAMHGIEGPALEYVPEFAKLAGGQARARPECRQRRLTRRPDVVGHPKTLTIDDVLVAGPLWAVAQTLPSLERRRAIAVVDSALYRRKLLRRDLPTLMAALAGVRNVLALRESLGLCDG</sequence>
<reference evidence="2" key="1">
    <citation type="journal article" date="2014" name="Int. J. Syst. Evol. Microbiol.">
        <title>Complete genome sequence of Corynebacterium casei LMG S-19264T (=DSM 44701T), isolated from a smear-ripened cheese.</title>
        <authorList>
            <consortium name="US DOE Joint Genome Institute (JGI-PGF)"/>
            <person name="Walter F."/>
            <person name="Albersmeier A."/>
            <person name="Kalinowski J."/>
            <person name="Ruckert C."/>
        </authorList>
    </citation>
    <scope>NUCLEOTIDE SEQUENCE</scope>
    <source>
        <strain evidence="2">NBRC 112290</strain>
    </source>
</reference>
<name>A0AA37UUB3_9MICO</name>
<keyword evidence="3" id="KW-1185">Reference proteome</keyword>
<evidence type="ECO:0000259" key="1">
    <source>
        <dbReference type="Pfam" id="PF13338"/>
    </source>
</evidence>
<accession>A0AA37UUB3</accession>
<proteinExistence type="predicted"/>
<dbReference type="Proteomes" id="UP001157161">
    <property type="component" value="Unassembled WGS sequence"/>
</dbReference>
<protein>
    <recommendedName>
        <fullName evidence="1">AbiEi antitoxin N-terminal domain-containing protein</fullName>
    </recommendedName>
</protein>
<gene>
    <name evidence="2" type="ORF">GCM10025875_03580</name>
</gene>
<dbReference type="InterPro" id="IPR025159">
    <property type="entry name" value="AbiEi_N"/>
</dbReference>
<dbReference type="Pfam" id="PF13338">
    <property type="entry name" value="AbiEi_4"/>
    <property type="match status" value="1"/>
</dbReference>
<evidence type="ECO:0000313" key="3">
    <source>
        <dbReference type="Proteomes" id="UP001157161"/>
    </source>
</evidence>
<evidence type="ECO:0000313" key="2">
    <source>
        <dbReference type="EMBL" id="GMA30366.1"/>
    </source>
</evidence>
<organism evidence="2 3">
    <name type="scientific">Litorihabitans aurantiacus</name>
    <dbReference type="NCBI Taxonomy" id="1930061"/>
    <lineage>
        <taxon>Bacteria</taxon>
        <taxon>Bacillati</taxon>
        <taxon>Actinomycetota</taxon>
        <taxon>Actinomycetes</taxon>
        <taxon>Micrococcales</taxon>
        <taxon>Beutenbergiaceae</taxon>
        <taxon>Litorihabitans</taxon>
    </lineage>
</organism>
<dbReference type="AlphaFoldDB" id="A0AA37UUB3"/>
<comment type="caution">
    <text evidence="2">The sequence shown here is derived from an EMBL/GenBank/DDBJ whole genome shotgun (WGS) entry which is preliminary data.</text>
</comment>